<dbReference type="SUPFAM" id="SSF51695">
    <property type="entry name" value="PLC-like phosphodiesterases"/>
    <property type="match status" value="1"/>
</dbReference>
<dbReference type="Gene3D" id="3.10.450.50">
    <property type="match status" value="1"/>
</dbReference>
<evidence type="ECO:0000256" key="4">
    <source>
        <dbReference type="ARBA" id="ARBA00047512"/>
    </source>
</evidence>
<evidence type="ECO:0000313" key="7">
    <source>
        <dbReference type="EMBL" id="EEH54903.1"/>
    </source>
</evidence>
<dbReference type="STRING" id="564608.C1MZP0"/>
<dbReference type="OrthoDB" id="1058301at2759"/>
<evidence type="ECO:0000256" key="5">
    <source>
        <dbReference type="SAM" id="MobiDB-lite"/>
    </source>
</evidence>
<evidence type="ECO:0000256" key="3">
    <source>
        <dbReference type="ARBA" id="ARBA00022801"/>
    </source>
</evidence>
<sequence length="720" mass="77826">MAPTNLLNFKGLRMRIKPALRPFSAQAKAPSSPARKPNGSPRNHRENRRVFSKRVFAQRRTPQRYALNLPGYLEPGGCAVIGHRGDGMNRCSGSGIRENTVASFIAARDAGASWVEFDVQVTRDGVPVLWHDDVMLVKRGVGEVESHRIRDLTLAEIKALSRDAMATAARTREEEANRNIMPDRCSGSENRSQPLERSSSTEYSEISQTHVVFYRRFPVGYGSVRAPEPEPWVMDIEGPITTLEELFNDAPKSLGFSAELKFNASNPADEETMRGDLGAILAVCRAHPTRRMMFSSFDPDAACIMREMQDHYPVMMLSDCDAGATDPRRRSVAAAVDVALDNRLSGLVLNVNVLSSNGGNKAMDPTARSIADDVRGKGLYLGTYGKANDDAEFVVRQAEWGASYVCTDAVGRVTREFHDSPAAAALRVSRPSSPTMSDHGHGHGRSSRRQRPRSAPSSRHQHHRETSRRAEAAARRAVVELALEISSAAASAAAETVSAGGGVSLKALARGRKVAAGGVGGGHGRASMRGRSQSIVVARGRRGMLGTIMDEGVEGAKADASSSSSSSSSCPCGSSSPYVSCCGALHENGGGEPSAIVRARFSAYVKNIPQYVVDSTHPESGDLRRVDATAEVPDAGRERLLRDAKRTMSSVTFKSLRIRDVADGAGEHEKFVTYEVAYKASGKKNRGGAKTLAERSRYRLVAETGEWRFVDATPLNSNEL</sequence>
<dbReference type="Pfam" id="PF03009">
    <property type="entry name" value="GDPD"/>
    <property type="match status" value="1"/>
</dbReference>
<reference evidence="7 8" key="1">
    <citation type="journal article" date="2009" name="Science">
        <title>Green evolution and dynamic adaptations revealed by genomes of the marine picoeukaryotes Micromonas.</title>
        <authorList>
            <person name="Worden A.Z."/>
            <person name="Lee J.H."/>
            <person name="Mock T."/>
            <person name="Rouze P."/>
            <person name="Simmons M.P."/>
            <person name="Aerts A.L."/>
            <person name="Allen A.E."/>
            <person name="Cuvelier M.L."/>
            <person name="Derelle E."/>
            <person name="Everett M.V."/>
            <person name="Foulon E."/>
            <person name="Grimwood J."/>
            <person name="Gundlach H."/>
            <person name="Henrissat B."/>
            <person name="Napoli C."/>
            <person name="McDonald S.M."/>
            <person name="Parker M.S."/>
            <person name="Rombauts S."/>
            <person name="Salamov A."/>
            <person name="Von Dassow P."/>
            <person name="Badger J.H."/>
            <person name="Coutinho P.M."/>
            <person name="Demir E."/>
            <person name="Dubchak I."/>
            <person name="Gentemann C."/>
            <person name="Eikrem W."/>
            <person name="Gready J.E."/>
            <person name="John U."/>
            <person name="Lanier W."/>
            <person name="Lindquist E.A."/>
            <person name="Lucas S."/>
            <person name="Mayer K.F."/>
            <person name="Moreau H."/>
            <person name="Not F."/>
            <person name="Otillar R."/>
            <person name="Panaud O."/>
            <person name="Pangilinan J."/>
            <person name="Paulsen I."/>
            <person name="Piegu B."/>
            <person name="Poliakov A."/>
            <person name="Robbens S."/>
            <person name="Schmutz J."/>
            <person name="Toulza E."/>
            <person name="Wyss T."/>
            <person name="Zelensky A."/>
            <person name="Zhou K."/>
            <person name="Armbrust E.V."/>
            <person name="Bhattacharya D."/>
            <person name="Goodenough U.W."/>
            <person name="Van de Peer Y."/>
            <person name="Grigoriev I.V."/>
        </authorList>
    </citation>
    <scope>NUCLEOTIDE SEQUENCE [LARGE SCALE GENOMIC DNA]</scope>
    <source>
        <strain evidence="7 8">CCMP1545</strain>
    </source>
</reference>
<keyword evidence="8" id="KW-1185">Reference proteome</keyword>
<name>C1MZP0_MICPC</name>
<dbReference type="KEGG" id="mpp:MICPUCDRAFT_48113"/>
<feature type="region of interest" description="Disordered" evidence="5">
    <location>
        <begin position="21"/>
        <end position="48"/>
    </location>
</feature>
<organism evidence="8">
    <name type="scientific">Micromonas pusilla (strain CCMP1545)</name>
    <name type="common">Picoplanktonic green alga</name>
    <dbReference type="NCBI Taxonomy" id="564608"/>
    <lineage>
        <taxon>Eukaryota</taxon>
        <taxon>Viridiplantae</taxon>
        <taxon>Chlorophyta</taxon>
        <taxon>Mamiellophyceae</taxon>
        <taxon>Mamiellales</taxon>
        <taxon>Mamiellaceae</taxon>
        <taxon>Micromonas</taxon>
    </lineage>
</organism>
<dbReference type="GO" id="GO:0006071">
    <property type="term" value="P:glycerol metabolic process"/>
    <property type="evidence" value="ECO:0007669"/>
    <property type="project" value="UniProtKB-KW"/>
</dbReference>
<feature type="compositionally biased region" description="Polar residues" evidence="5">
    <location>
        <begin position="187"/>
        <end position="203"/>
    </location>
</feature>
<dbReference type="GO" id="GO:0008889">
    <property type="term" value="F:glycerophosphodiester phosphodiesterase activity"/>
    <property type="evidence" value="ECO:0007669"/>
    <property type="project" value="UniProtKB-EC"/>
</dbReference>
<dbReference type="EC" id="3.1.4.46" evidence="1"/>
<dbReference type="GO" id="GO:0046475">
    <property type="term" value="P:glycerophospholipid catabolic process"/>
    <property type="evidence" value="ECO:0007669"/>
    <property type="project" value="TreeGrafter"/>
</dbReference>
<dbReference type="SUPFAM" id="SSF54427">
    <property type="entry name" value="NTF2-like"/>
    <property type="match status" value="1"/>
</dbReference>
<dbReference type="InterPro" id="IPR017946">
    <property type="entry name" value="PLC-like_Pdiesterase_TIM-brl"/>
</dbReference>
<evidence type="ECO:0000256" key="2">
    <source>
        <dbReference type="ARBA" id="ARBA00022798"/>
    </source>
</evidence>
<dbReference type="PANTHER" id="PTHR22958:SF1">
    <property type="entry name" value="GLYCEROPHOSPHOCHOLINE PHOSPHODIESTERASE GPCPD1"/>
    <property type="match status" value="1"/>
</dbReference>
<feature type="region of interest" description="Disordered" evidence="5">
    <location>
        <begin position="168"/>
        <end position="203"/>
    </location>
</feature>
<gene>
    <name evidence="7" type="ORF">MICPUCDRAFT_48113</name>
</gene>
<dbReference type="eggNOG" id="KOG2421">
    <property type="taxonomic scope" value="Eukaryota"/>
</dbReference>
<feature type="region of interest" description="Disordered" evidence="5">
    <location>
        <begin position="426"/>
        <end position="473"/>
    </location>
</feature>
<dbReference type="Proteomes" id="UP000001876">
    <property type="component" value="Unassembled WGS sequence"/>
</dbReference>
<keyword evidence="3" id="KW-0378">Hydrolase</keyword>
<proteinExistence type="predicted"/>
<comment type="catalytic activity">
    <reaction evidence="4">
        <text>a sn-glycero-3-phosphodiester + H2O = an alcohol + sn-glycerol 3-phosphate + H(+)</text>
        <dbReference type="Rhea" id="RHEA:12969"/>
        <dbReference type="ChEBI" id="CHEBI:15377"/>
        <dbReference type="ChEBI" id="CHEBI:15378"/>
        <dbReference type="ChEBI" id="CHEBI:30879"/>
        <dbReference type="ChEBI" id="CHEBI:57597"/>
        <dbReference type="ChEBI" id="CHEBI:83408"/>
        <dbReference type="EC" id="3.1.4.46"/>
    </reaction>
</comment>
<dbReference type="GeneID" id="9686692"/>
<dbReference type="PANTHER" id="PTHR22958">
    <property type="entry name" value="GLYCEROPHOSPHORYL DIESTER PHOSPHODIESTERASE"/>
    <property type="match status" value="1"/>
</dbReference>
<evidence type="ECO:0000259" key="6">
    <source>
        <dbReference type="PROSITE" id="PS51704"/>
    </source>
</evidence>
<dbReference type="InterPro" id="IPR032710">
    <property type="entry name" value="NTF2-like_dom_sf"/>
</dbReference>
<dbReference type="InterPro" id="IPR048469">
    <property type="entry name" value="YchJ-like_M"/>
</dbReference>
<evidence type="ECO:0000313" key="8">
    <source>
        <dbReference type="Proteomes" id="UP000001876"/>
    </source>
</evidence>
<dbReference type="EMBL" id="GG663743">
    <property type="protein sequence ID" value="EEH54903.1"/>
    <property type="molecule type" value="Genomic_DNA"/>
</dbReference>
<dbReference type="RefSeq" id="XP_003061253.1">
    <property type="nucleotide sequence ID" value="XM_003061207.1"/>
</dbReference>
<protein>
    <recommendedName>
        <fullName evidence="1">glycerophosphodiester phosphodiesterase</fullName>
        <ecNumber evidence="1">3.1.4.46</ecNumber>
    </recommendedName>
</protein>
<evidence type="ECO:0000256" key="1">
    <source>
        <dbReference type="ARBA" id="ARBA00012247"/>
    </source>
</evidence>
<dbReference type="AlphaFoldDB" id="C1MZP0"/>
<dbReference type="Gene3D" id="3.20.20.190">
    <property type="entry name" value="Phosphatidylinositol (PI) phosphodiesterase"/>
    <property type="match status" value="1"/>
</dbReference>
<keyword evidence="2" id="KW-0319">Glycerol metabolism</keyword>
<feature type="domain" description="GP-PDE" evidence="6">
    <location>
        <begin position="78"/>
        <end position="417"/>
    </location>
</feature>
<dbReference type="InterPro" id="IPR030395">
    <property type="entry name" value="GP_PDE_dom"/>
</dbReference>
<dbReference type="InterPro" id="IPR051578">
    <property type="entry name" value="GDPD"/>
</dbReference>
<dbReference type="CDD" id="cd08605">
    <property type="entry name" value="GDPD_GDE5_like_1_plant"/>
    <property type="match status" value="1"/>
</dbReference>
<dbReference type="Pfam" id="PF17775">
    <property type="entry name" value="YchJ_M-like"/>
    <property type="match status" value="1"/>
</dbReference>
<accession>C1MZP0</accession>
<feature type="compositionally biased region" description="Basic residues" evidence="5">
    <location>
        <begin position="442"/>
        <end position="452"/>
    </location>
</feature>
<dbReference type="PROSITE" id="PS51704">
    <property type="entry name" value="GP_PDE"/>
    <property type="match status" value="1"/>
</dbReference>